<evidence type="ECO:0000313" key="1">
    <source>
        <dbReference type="EMBL" id="MBD2615289.1"/>
    </source>
</evidence>
<dbReference type="Proteomes" id="UP000606396">
    <property type="component" value="Unassembled WGS sequence"/>
</dbReference>
<dbReference type="RefSeq" id="WP_190952024.1">
    <property type="nucleotide sequence ID" value="NZ_JACJTC010000025.1"/>
</dbReference>
<proteinExistence type="predicted"/>
<name>A0ABR8HHH5_NOSPU</name>
<keyword evidence="2" id="KW-1185">Reference proteome</keyword>
<dbReference type="EMBL" id="JACJTC010000025">
    <property type="protein sequence ID" value="MBD2615289.1"/>
    <property type="molecule type" value="Genomic_DNA"/>
</dbReference>
<protein>
    <submittedName>
        <fullName evidence="1">Uncharacterized protein</fullName>
    </submittedName>
</protein>
<accession>A0ABR8HHH5</accession>
<gene>
    <name evidence="1" type="ORF">H6G94_29245</name>
</gene>
<sequence length="88" mass="10167">MLSCILENSQFGYEFGLLSLKLSELTNNLAQTCQDSVIFGNYLNCWMNHIKTTVDINNERYKIGLQSGNLQWAGYNRMFQTITLFCKN</sequence>
<comment type="caution">
    <text evidence="1">The sequence shown here is derived from an EMBL/GenBank/DDBJ whole genome shotgun (WGS) entry which is preliminary data.</text>
</comment>
<organism evidence="1 2">
    <name type="scientific">Nostoc punctiforme FACHB-252</name>
    <dbReference type="NCBI Taxonomy" id="1357509"/>
    <lineage>
        <taxon>Bacteria</taxon>
        <taxon>Bacillati</taxon>
        <taxon>Cyanobacteriota</taxon>
        <taxon>Cyanophyceae</taxon>
        <taxon>Nostocales</taxon>
        <taxon>Nostocaceae</taxon>
        <taxon>Nostoc</taxon>
    </lineage>
</organism>
<reference evidence="1 2" key="1">
    <citation type="journal article" date="2020" name="ISME J.">
        <title>Comparative genomics reveals insights into cyanobacterial evolution and habitat adaptation.</title>
        <authorList>
            <person name="Chen M.Y."/>
            <person name="Teng W.K."/>
            <person name="Zhao L."/>
            <person name="Hu C.X."/>
            <person name="Zhou Y.K."/>
            <person name="Han B.P."/>
            <person name="Song L.R."/>
            <person name="Shu W.S."/>
        </authorList>
    </citation>
    <scope>NUCLEOTIDE SEQUENCE [LARGE SCALE GENOMIC DNA]</scope>
    <source>
        <strain evidence="1 2">FACHB-252</strain>
    </source>
</reference>
<evidence type="ECO:0000313" key="2">
    <source>
        <dbReference type="Proteomes" id="UP000606396"/>
    </source>
</evidence>